<keyword evidence="11" id="KW-1185">Reference proteome</keyword>
<evidence type="ECO:0000256" key="6">
    <source>
        <dbReference type="ARBA" id="ARBA00022679"/>
    </source>
</evidence>
<proteinExistence type="inferred from homology"/>
<comment type="subcellular location">
    <subcellularLocation>
        <location evidence="1 8">Cytoplasm</location>
    </subcellularLocation>
</comment>
<name>A0ABX8AXG7_9BACT</name>
<evidence type="ECO:0000256" key="4">
    <source>
        <dbReference type="ARBA" id="ARBA00010499"/>
    </source>
</evidence>
<dbReference type="InterPro" id="IPR006218">
    <property type="entry name" value="DAHP1/KDSA"/>
</dbReference>
<keyword evidence="5 8" id="KW-0963">Cytoplasm</keyword>
<dbReference type="RefSeq" id="WP_211421332.1">
    <property type="nucleotide sequence ID" value="NZ_CP072642.1"/>
</dbReference>
<evidence type="ECO:0000313" key="10">
    <source>
        <dbReference type="EMBL" id="QUV92898.1"/>
    </source>
</evidence>
<comment type="pathway">
    <text evidence="3 8">Carbohydrate biosynthesis; 3-deoxy-D-manno-octulosonate biosynthesis; 3-deoxy-D-manno-octulosonate from D-ribulose 5-phosphate: step 2/3.</text>
</comment>
<keyword evidence="6 8" id="KW-0808">Transferase</keyword>
<dbReference type="NCBIfam" id="NF003543">
    <property type="entry name" value="PRK05198.1"/>
    <property type="match status" value="1"/>
</dbReference>
<evidence type="ECO:0000256" key="7">
    <source>
        <dbReference type="ARBA" id="ARBA00049112"/>
    </source>
</evidence>
<evidence type="ECO:0000256" key="5">
    <source>
        <dbReference type="ARBA" id="ARBA00022490"/>
    </source>
</evidence>
<evidence type="ECO:0000256" key="1">
    <source>
        <dbReference type="ARBA" id="ARBA00004496"/>
    </source>
</evidence>
<accession>A0ABX8AXG7</accession>
<dbReference type="InterPro" id="IPR006269">
    <property type="entry name" value="KDO8P_synthase"/>
</dbReference>
<dbReference type="InterPro" id="IPR013785">
    <property type="entry name" value="Aldolase_TIM"/>
</dbReference>
<dbReference type="GO" id="GO:0008676">
    <property type="term" value="F:3-deoxy-8-phosphooctulonate synthase activity"/>
    <property type="evidence" value="ECO:0007669"/>
    <property type="project" value="UniProtKB-EC"/>
</dbReference>
<dbReference type="EMBL" id="CP072642">
    <property type="protein sequence ID" value="QUV92898.1"/>
    <property type="molecule type" value="Genomic_DNA"/>
</dbReference>
<dbReference type="Pfam" id="PF00793">
    <property type="entry name" value="DAHP_synth_1"/>
    <property type="match status" value="1"/>
</dbReference>
<feature type="domain" description="DAHP synthetase I/KDSA" evidence="9">
    <location>
        <begin position="15"/>
        <end position="261"/>
    </location>
</feature>
<comment type="similarity">
    <text evidence="4 8">Belongs to the KdsA family.</text>
</comment>
<evidence type="ECO:0000256" key="2">
    <source>
        <dbReference type="ARBA" id="ARBA00004756"/>
    </source>
</evidence>
<dbReference type="Proteomes" id="UP000677668">
    <property type="component" value="Chromosome 1"/>
</dbReference>
<comment type="pathway">
    <text evidence="2">Bacterial outer membrane biogenesis; lipopolysaccharide biosynthesis.</text>
</comment>
<gene>
    <name evidence="8 10" type="primary">kdsA</name>
    <name evidence="10" type="ORF">J8C05_05755</name>
</gene>
<comment type="catalytic activity">
    <reaction evidence="7 8">
        <text>D-arabinose 5-phosphate + phosphoenolpyruvate + H2O = 3-deoxy-alpha-D-manno-2-octulosonate-8-phosphate + phosphate</text>
        <dbReference type="Rhea" id="RHEA:14053"/>
        <dbReference type="ChEBI" id="CHEBI:15377"/>
        <dbReference type="ChEBI" id="CHEBI:43474"/>
        <dbReference type="ChEBI" id="CHEBI:57693"/>
        <dbReference type="ChEBI" id="CHEBI:58702"/>
        <dbReference type="ChEBI" id="CHEBI:85985"/>
        <dbReference type="EC" id="2.5.1.55"/>
    </reaction>
</comment>
<dbReference type="EC" id="2.5.1.55" evidence="8"/>
<evidence type="ECO:0000313" key="11">
    <source>
        <dbReference type="Proteomes" id="UP000677668"/>
    </source>
</evidence>
<keyword evidence="8" id="KW-0448">Lipopolysaccharide biosynthesis</keyword>
<protein>
    <recommendedName>
        <fullName evidence="8">2-dehydro-3-deoxyphosphooctonate aldolase</fullName>
        <ecNumber evidence="8">2.5.1.55</ecNumber>
    </recommendedName>
    <alternativeName>
        <fullName evidence="8">3-deoxy-D-manno-octulosonic acid 8-phosphate synthase</fullName>
    </alternativeName>
    <alternativeName>
        <fullName evidence="8">KDO-8-phosphate synthase</fullName>
        <shortName evidence="8">KDO 8-P synthase</shortName>
        <shortName evidence="8">KDOPS</shortName>
    </alternativeName>
    <alternativeName>
        <fullName evidence="8">Phospho-2-dehydro-3-deoxyoctonate aldolase</fullName>
    </alternativeName>
</protein>
<sequence>MSTPLFSRAQQAQGFFLIAGPCVIESEAHALRMAEAISRIARQMGIPYVFKASYDKANRTSHTSFRGPGMEEGLRILQRVKETHGVPILTDIHETHHAATVAEVADVLQIPAFLCRQTDLLLAAAATKRTVNVKKGQFLAPWDMRPVVEKLRAANAADIWLTERGASFGYNNLVVDMRSFPILRELGCPVIFDVTHSLQRPGGRGTASDGDAIFIPPLARAGVACGVDGLFMEVHDDPARALSDGPNALPLDQLAGLLRQLVAIDRVCRQA</sequence>
<organism evidence="10 11">
    <name type="scientific">Chloracidobacterium sp. N</name>
    <dbReference type="NCBI Taxonomy" id="2821540"/>
    <lineage>
        <taxon>Bacteria</taxon>
        <taxon>Pseudomonadati</taxon>
        <taxon>Acidobacteriota</taxon>
        <taxon>Terriglobia</taxon>
        <taxon>Terriglobales</taxon>
        <taxon>Acidobacteriaceae</taxon>
        <taxon>Chloracidobacterium</taxon>
        <taxon>Chloracidobacterium aggregatum</taxon>
    </lineage>
</organism>
<dbReference type="NCBIfam" id="TIGR01362">
    <property type="entry name" value="KDO8P_synth"/>
    <property type="match status" value="1"/>
</dbReference>
<dbReference type="PANTHER" id="PTHR21057">
    <property type="entry name" value="PHOSPHO-2-DEHYDRO-3-DEOXYHEPTONATE ALDOLASE"/>
    <property type="match status" value="1"/>
</dbReference>
<evidence type="ECO:0000256" key="3">
    <source>
        <dbReference type="ARBA" id="ARBA00004845"/>
    </source>
</evidence>
<dbReference type="Gene3D" id="3.20.20.70">
    <property type="entry name" value="Aldolase class I"/>
    <property type="match status" value="1"/>
</dbReference>
<dbReference type="SUPFAM" id="SSF51569">
    <property type="entry name" value="Aldolase"/>
    <property type="match status" value="1"/>
</dbReference>
<evidence type="ECO:0000259" key="9">
    <source>
        <dbReference type="Pfam" id="PF00793"/>
    </source>
</evidence>
<evidence type="ECO:0000256" key="8">
    <source>
        <dbReference type="HAMAP-Rule" id="MF_00056"/>
    </source>
</evidence>
<reference evidence="10 11" key="1">
    <citation type="submission" date="2021-03" db="EMBL/GenBank/DDBJ databases">
        <title>Genomic and phenotypic characterization of Chloracidobacterium isolates provides evidence for multiple species.</title>
        <authorList>
            <person name="Saini M.K."/>
            <person name="Costas A.M.G."/>
            <person name="Tank M."/>
            <person name="Bryant D.A."/>
        </authorList>
    </citation>
    <scope>NUCLEOTIDE SEQUENCE [LARGE SCALE GENOMIC DNA]</scope>
    <source>
        <strain evidence="10 11">N</strain>
    </source>
</reference>
<dbReference type="HAMAP" id="MF_00056">
    <property type="entry name" value="KDO8P_synth"/>
    <property type="match status" value="1"/>
</dbReference>